<dbReference type="InterPro" id="IPR036047">
    <property type="entry name" value="F-box-like_dom_sf"/>
</dbReference>
<dbReference type="InterPro" id="IPR001810">
    <property type="entry name" value="F-box_dom"/>
</dbReference>
<feature type="domain" description="F-box" evidence="2">
    <location>
        <begin position="69"/>
        <end position="126"/>
    </location>
</feature>
<dbReference type="EMBL" id="NHYE01001419">
    <property type="protein sequence ID" value="PPQ95673.1"/>
    <property type="molecule type" value="Genomic_DNA"/>
</dbReference>
<gene>
    <name evidence="3" type="ORF">CVT26_008325</name>
</gene>
<dbReference type="Pfam" id="PF12937">
    <property type="entry name" value="F-box-like"/>
    <property type="match status" value="1"/>
</dbReference>
<dbReference type="STRING" id="231916.A0A409XY91"/>
<accession>A0A409XY91</accession>
<feature type="region of interest" description="Disordered" evidence="1">
    <location>
        <begin position="585"/>
        <end position="604"/>
    </location>
</feature>
<dbReference type="Gene3D" id="3.80.10.10">
    <property type="entry name" value="Ribonuclease Inhibitor"/>
    <property type="match status" value="1"/>
</dbReference>
<dbReference type="PANTHER" id="PTHR38926">
    <property type="entry name" value="F-BOX DOMAIN CONTAINING PROTEIN, EXPRESSED"/>
    <property type="match status" value="1"/>
</dbReference>
<proteinExistence type="predicted"/>
<reference evidence="3 4" key="1">
    <citation type="journal article" date="2018" name="Evol. Lett.">
        <title>Horizontal gene cluster transfer increased hallucinogenic mushroom diversity.</title>
        <authorList>
            <person name="Reynolds H.T."/>
            <person name="Vijayakumar V."/>
            <person name="Gluck-Thaler E."/>
            <person name="Korotkin H.B."/>
            <person name="Matheny P.B."/>
            <person name="Slot J.C."/>
        </authorList>
    </citation>
    <scope>NUCLEOTIDE SEQUENCE [LARGE SCALE GENOMIC DNA]</scope>
    <source>
        <strain evidence="3 4">SRW20</strain>
    </source>
</reference>
<sequence>MEPHLIHLLNSNEALEERAIREVKELLKGPLKKLDDIDAETAALQARLKLLEERRLEINGSIADYYTLLSPIRQLPHDILYEIFCYLLPIHRNSLISASEAPLLLTHVCRKWRSVALSSPRLWSRLHITFSDAYRPDRAPVHGYGYTPNSSGNPAFVALKRRCDVVKEWLRRSGRHPLSISIYYRSTAVQPLLFGMVNRADNLTRELLEIVTPTCERWRSLELCIPADVFRQLRMMMPSSDSCQLLTSVKLNFYPRPDHDFISGVALANLTQSEIESSLDVFLNAPQVQKLTLERLYLSQLSTVERVPYPLFNHNLTHFCSRMILSFSESLGLFRHCPGLVHCKVHVAQRQDDPSGAPGDAYSPVILSRLLTLSISEHGIEKGALDYFYSSFQAPSLKWMDYRKPYGVGWSHLPVRVLIETCHQLQKLTIDPNDFNERSLLQILETVSSNLKHLVLGKEPLQSLNNHPVETRRSNSTPSFDLSWLLVNPWSMLYNVLLPKLEIFEWSPGSANDKTVLHFITGRLRPLIPPGVAPLKKVHIIFDISQKIDIAQELGRLKRDARESGSQNAHLEELELRLIYSPTPTKGNDRFSVPGPSSSSLRLSSDNRTWGGLEIDESLTDIYN</sequence>
<dbReference type="PANTHER" id="PTHR38926:SF72">
    <property type="entry name" value="IM:7136021-RELATED"/>
    <property type="match status" value="1"/>
</dbReference>
<evidence type="ECO:0000313" key="4">
    <source>
        <dbReference type="Proteomes" id="UP000284706"/>
    </source>
</evidence>
<evidence type="ECO:0000259" key="2">
    <source>
        <dbReference type="PROSITE" id="PS50181"/>
    </source>
</evidence>
<organism evidence="3 4">
    <name type="scientific">Gymnopilus dilepis</name>
    <dbReference type="NCBI Taxonomy" id="231916"/>
    <lineage>
        <taxon>Eukaryota</taxon>
        <taxon>Fungi</taxon>
        <taxon>Dikarya</taxon>
        <taxon>Basidiomycota</taxon>
        <taxon>Agaricomycotina</taxon>
        <taxon>Agaricomycetes</taxon>
        <taxon>Agaricomycetidae</taxon>
        <taxon>Agaricales</taxon>
        <taxon>Agaricineae</taxon>
        <taxon>Hymenogastraceae</taxon>
        <taxon>Gymnopilus</taxon>
    </lineage>
</organism>
<evidence type="ECO:0000313" key="3">
    <source>
        <dbReference type="EMBL" id="PPQ95673.1"/>
    </source>
</evidence>
<dbReference type="Proteomes" id="UP000284706">
    <property type="component" value="Unassembled WGS sequence"/>
</dbReference>
<dbReference type="OrthoDB" id="3229088at2759"/>
<dbReference type="AlphaFoldDB" id="A0A409XY91"/>
<dbReference type="Gene3D" id="1.20.1280.50">
    <property type="match status" value="1"/>
</dbReference>
<comment type="caution">
    <text evidence="3">The sequence shown here is derived from an EMBL/GenBank/DDBJ whole genome shotgun (WGS) entry which is preliminary data.</text>
</comment>
<dbReference type="SUPFAM" id="SSF81383">
    <property type="entry name" value="F-box domain"/>
    <property type="match status" value="1"/>
</dbReference>
<dbReference type="InParanoid" id="A0A409XY91"/>
<keyword evidence="4" id="KW-1185">Reference proteome</keyword>
<name>A0A409XY91_9AGAR</name>
<dbReference type="InterPro" id="IPR032675">
    <property type="entry name" value="LRR_dom_sf"/>
</dbReference>
<evidence type="ECO:0000256" key="1">
    <source>
        <dbReference type="SAM" id="MobiDB-lite"/>
    </source>
</evidence>
<dbReference type="PROSITE" id="PS50181">
    <property type="entry name" value="FBOX"/>
    <property type="match status" value="1"/>
</dbReference>
<protein>
    <recommendedName>
        <fullName evidence="2">F-box domain-containing protein</fullName>
    </recommendedName>
</protein>